<comment type="caution">
    <text evidence="10">The sequence shown here is derived from an EMBL/GenBank/DDBJ whole genome shotgun (WGS) entry which is preliminary data.</text>
</comment>
<evidence type="ECO:0000259" key="8">
    <source>
        <dbReference type="Pfam" id="PF02836"/>
    </source>
</evidence>
<evidence type="ECO:0000259" key="7">
    <source>
        <dbReference type="Pfam" id="PF00703"/>
    </source>
</evidence>
<evidence type="ECO:0000256" key="5">
    <source>
        <dbReference type="ARBA" id="ARBA00023295"/>
    </source>
</evidence>
<evidence type="ECO:0000259" key="9">
    <source>
        <dbReference type="Pfam" id="PF02837"/>
    </source>
</evidence>
<dbReference type="InterPro" id="IPR023232">
    <property type="entry name" value="Glyco_hydro_2_AS"/>
</dbReference>
<dbReference type="Pfam" id="PF00703">
    <property type="entry name" value="Glyco_hydro_2"/>
    <property type="match status" value="1"/>
</dbReference>
<dbReference type="Gene3D" id="3.20.20.80">
    <property type="entry name" value="Glycosidases"/>
    <property type="match status" value="1"/>
</dbReference>
<dbReference type="RefSeq" id="WP_203629559.1">
    <property type="nucleotide sequence ID" value="NZ_BNJR01000010.1"/>
</dbReference>
<dbReference type="InterPro" id="IPR006104">
    <property type="entry name" value="Glyco_hydro_2_N"/>
</dbReference>
<evidence type="ECO:0000256" key="4">
    <source>
        <dbReference type="ARBA" id="ARBA00022801"/>
    </source>
</evidence>
<sequence>MLYPISTMSRTVSDLNGIWKFMVDQEVTPIDPGQPLPSDDVMAVPASFNDQTADAKIRSHTGYFWYQRRFAVADVLKDQRLVLRFGSATHEAWVYLNGQEVGHHKGGFTPFEIEISDDLVDEDNLLTVKLSNILDYSTIPVGNYSESQDESGHLTRKVDENFDFFNYAGLNRPIKLYSTPKAYIEDIVVAPAVDLDQQRADVHLTVKNGGEVFDEVNVTILDQAGNPVATGSGLDEHLILNNVHLWQPLKAYLYTAKVTGMIAGKVVDVYEEPFGVRTVQVTNGKFLINGRPFYFKGFGKHEDTYVNGKGLNEAYNVLDLNLMKKMGANSFRTSHYPYSDEMIRLCDREGIVVIEETPAVGLMVSFTFDNSEISKPGYQDDTWKDLNTAAAHRQAIHEIMDRDKNHACIVMWSIANEAANYSKGAHEYFEPLFKLARQLDPQKRPLTYIDLVWSNPQSDKSSDLLDVICLNRYYGWYLDTGDLEVSERKTRDELKAWQAKYPDKPIMYTEYGADTIPGLHSAYDEPWSEEFQEDYYRMNSKVFDEIPNFVGEQLWNFADFQTKYGIQRVQGNKKGVFTRSREPKSVVRYLSKRWNSIPNFDYKKS</sequence>
<organism evidence="10 11">
    <name type="scientific">Lentilactobacillus fungorum</name>
    <dbReference type="NCBI Taxonomy" id="2201250"/>
    <lineage>
        <taxon>Bacteria</taxon>
        <taxon>Bacillati</taxon>
        <taxon>Bacillota</taxon>
        <taxon>Bacilli</taxon>
        <taxon>Lactobacillales</taxon>
        <taxon>Lactobacillaceae</taxon>
        <taxon>Lentilactobacillus</taxon>
    </lineage>
</organism>
<feature type="domain" description="Glycoside hydrolase family 2 catalytic" evidence="8">
    <location>
        <begin position="279"/>
        <end position="597"/>
    </location>
</feature>
<evidence type="ECO:0000256" key="6">
    <source>
        <dbReference type="RuleBase" id="RU361154"/>
    </source>
</evidence>
<dbReference type="PRINTS" id="PR00132">
    <property type="entry name" value="GLHYDRLASE2"/>
</dbReference>
<dbReference type="Proteomes" id="UP000604765">
    <property type="component" value="Unassembled WGS sequence"/>
</dbReference>
<evidence type="ECO:0000256" key="3">
    <source>
        <dbReference type="ARBA" id="ARBA00016205"/>
    </source>
</evidence>
<dbReference type="InterPro" id="IPR013783">
    <property type="entry name" value="Ig-like_fold"/>
</dbReference>
<dbReference type="InterPro" id="IPR006101">
    <property type="entry name" value="Glyco_hydro_2"/>
</dbReference>
<dbReference type="EC" id="3.2.1.31" evidence="2"/>
<name>A0ABQ3VZ68_9LACO</name>
<feature type="domain" description="Glycosyl hydrolases family 2 sugar binding" evidence="9">
    <location>
        <begin position="14"/>
        <end position="180"/>
    </location>
</feature>
<dbReference type="SUPFAM" id="SSF51445">
    <property type="entry name" value="(Trans)glycosidases"/>
    <property type="match status" value="1"/>
</dbReference>
<keyword evidence="4 6" id="KW-0378">Hydrolase</keyword>
<dbReference type="Pfam" id="PF02837">
    <property type="entry name" value="Glyco_hydro_2_N"/>
    <property type="match status" value="1"/>
</dbReference>
<dbReference type="SUPFAM" id="SSF49303">
    <property type="entry name" value="beta-Galactosidase/glucuronidase domain"/>
    <property type="match status" value="1"/>
</dbReference>
<gene>
    <name evidence="10" type="ORF">YK48G_09420</name>
</gene>
<dbReference type="InterPro" id="IPR006102">
    <property type="entry name" value="Ig-like_GH2"/>
</dbReference>
<comment type="similarity">
    <text evidence="1 6">Belongs to the glycosyl hydrolase 2 family.</text>
</comment>
<dbReference type="PANTHER" id="PTHR10066">
    <property type="entry name" value="BETA-GLUCURONIDASE"/>
    <property type="match status" value="1"/>
</dbReference>
<evidence type="ECO:0000256" key="2">
    <source>
        <dbReference type="ARBA" id="ARBA00012761"/>
    </source>
</evidence>
<dbReference type="PROSITE" id="PS00719">
    <property type="entry name" value="GLYCOSYL_HYDROL_F2_1"/>
    <property type="match status" value="1"/>
</dbReference>
<dbReference type="InterPro" id="IPR008979">
    <property type="entry name" value="Galactose-bd-like_sf"/>
</dbReference>
<keyword evidence="5 6" id="KW-0326">Glycosidase</keyword>
<reference evidence="10 11" key="1">
    <citation type="journal article" date="2021" name="Int. J. Syst. Evol. Microbiol.">
        <title>Lentilactobacillus fungorum sp. nov., isolated from spent mushroom substrates.</title>
        <authorList>
            <person name="Tohno M."/>
            <person name="Tanizawa Y."/>
            <person name="Kojima Y."/>
            <person name="Sakamoto M."/>
            <person name="Ohkuma M."/>
            <person name="Kobayashi H."/>
        </authorList>
    </citation>
    <scope>NUCLEOTIDE SEQUENCE [LARGE SCALE GENOMIC DNA]</scope>
    <source>
        <strain evidence="10 11">YK48G</strain>
    </source>
</reference>
<dbReference type="InterPro" id="IPR017853">
    <property type="entry name" value="GH"/>
</dbReference>
<dbReference type="InterPro" id="IPR006103">
    <property type="entry name" value="Glyco_hydro_2_cat"/>
</dbReference>
<feature type="domain" description="Glycoside hydrolase family 2 immunoglobulin-like beta-sandwich" evidence="7">
    <location>
        <begin position="182"/>
        <end position="277"/>
    </location>
</feature>
<dbReference type="InterPro" id="IPR036156">
    <property type="entry name" value="Beta-gal/glucu_dom_sf"/>
</dbReference>
<dbReference type="NCBIfam" id="NF007538">
    <property type="entry name" value="PRK10150.1"/>
    <property type="match status" value="1"/>
</dbReference>
<evidence type="ECO:0000313" key="10">
    <source>
        <dbReference type="EMBL" id="GHP13517.1"/>
    </source>
</evidence>
<evidence type="ECO:0000313" key="11">
    <source>
        <dbReference type="Proteomes" id="UP000604765"/>
    </source>
</evidence>
<dbReference type="PANTHER" id="PTHR10066:SF67">
    <property type="entry name" value="BETA-GLUCURONIDASE"/>
    <property type="match status" value="1"/>
</dbReference>
<dbReference type="SUPFAM" id="SSF49785">
    <property type="entry name" value="Galactose-binding domain-like"/>
    <property type="match status" value="1"/>
</dbReference>
<dbReference type="Pfam" id="PF02836">
    <property type="entry name" value="Glyco_hydro_2_C"/>
    <property type="match status" value="1"/>
</dbReference>
<dbReference type="Gene3D" id="2.60.120.260">
    <property type="entry name" value="Galactose-binding domain-like"/>
    <property type="match status" value="1"/>
</dbReference>
<protein>
    <recommendedName>
        <fullName evidence="3">Beta-glucuronidase</fullName>
        <ecNumber evidence="2">3.2.1.31</ecNumber>
    </recommendedName>
</protein>
<dbReference type="EMBL" id="BNJR01000010">
    <property type="protein sequence ID" value="GHP13517.1"/>
    <property type="molecule type" value="Genomic_DNA"/>
</dbReference>
<keyword evidence="11" id="KW-1185">Reference proteome</keyword>
<dbReference type="Gene3D" id="2.60.40.10">
    <property type="entry name" value="Immunoglobulins"/>
    <property type="match status" value="1"/>
</dbReference>
<dbReference type="InterPro" id="IPR023230">
    <property type="entry name" value="Glyco_hydro_2_CS"/>
</dbReference>
<evidence type="ECO:0000256" key="1">
    <source>
        <dbReference type="ARBA" id="ARBA00007401"/>
    </source>
</evidence>
<accession>A0ABQ3VZ68</accession>
<proteinExistence type="inferred from homology"/>
<dbReference type="PROSITE" id="PS00608">
    <property type="entry name" value="GLYCOSYL_HYDROL_F2_2"/>
    <property type="match status" value="1"/>
</dbReference>